<sequence>MAENNIPPAMFGKSNYVWMLIGAIVIALGMLLMVGGKSDDPAVFNAHEVYSTRRITIAPIVILIGLAIEGYAIFKNTTSKQ</sequence>
<reference evidence="2 3" key="1">
    <citation type="submission" date="2024-01" db="EMBL/GenBank/DDBJ databases">
        <title>Niabella digestum sp. nov., isolated from waste digestion system.</title>
        <authorList>
            <person name="Zhang L."/>
        </authorList>
    </citation>
    <scope>NUCLEOTIDE SEQUENCE [LARGE SCALE GENOMIC DNA]</scope>
    <source>
        <strain evidence="2 3">A18</strain>
    </source>
</reference>
<accession>A0ABU7RJT3</accession>
<dbReference type="RefSeq" id="WP_330975659.1">
    <property type="nucleotide sequence ID" value="NZ_JAZGLY010000009.1"/>
</dbReference>
<protein>
    <submittedName>
        <fullName evidence="2">DUF3098 domain-containing protein</fullName>
    </submittedName>
</protein>
<organism evidence="2 3">
    <name type="scientific">Niabella digestorum</name>
    <dbReference type="NCBI Taxonomy" id="3117701"/>
    <lineage>
        <taxon>Bacteria</taxon>
        <taxon>Pseudomonadati</taxon>
        <taxon>Bacteroidota</taxon>
        <taxon>Chitinophagia</taxon>
        <taxon>Chitinophagales</taxon>
        <taxon>Chitinophagaceae</taxon>
        <taxon>Niabella</taxon>
    </lineage>
</organism>
<keyword evidence="1" id="KW-0472">Membrane</keyword>
<proteinExistence type="predicted"/>
<evidence type="ECO:0000313" key="3">
    <source>
        <dbReference type="Proteomes" id="UP001357452"/>
    </source>
</evidence>
<evidence type="ECO:0000313" key="2">
    <source>
        <dbReference type="EMBL" id="MEE6188253.1"/>
    </source>
</evidence>
<name>A0ABU7RJT3_9BACT</name>
<feature type="transmembrane region" description="Helical" evidence="1">
    <location>
        <begin position="16"/>
        <end position="35"/>
    </location>
</feature>
<keyword evidence="1" id="KW-0812">Transmembrane</keyword>
<feature type="transmembrane region" description="Helical" evidence="1">
    <location>
        <begin position="55"/>
        <end position="74"/>
    </location>
</feature>
<evidence type="ECO:0000256" key="1">
    <source>
        <dbReference type="SAM" id="Phobius"/>
    </source>
</evidence>
<gene>
    <name evidence="2" type="ORF">V2H41_13315</name>
</gene>
<dbReference type="InterPro" id="IPR021448">
    <property type="entry name" value="DUF3098"/>
</dbReference>
<comment type="caution">
    <text evidence="2">The sequence shown here is derived from an EMBL/GenBank/DDBJ whole genome shotgun (WGS) entry which is preliminary data.</text>
</comment>
<dbReference type="EMBL" id="JAZGLY010000009">
    <property type="protein sequence ID" value="MEE6188253.1"/>
    <property type="molecule type" value="Genomic_DNA"/>
</dbReference>
<dbReference type="Pfam" id="PF11297">
    <property type="entry name" value="DUF3098"/>
    <property type="match status" value="1"/>
</dbReference>
<keyword evidence="3" id="KW-1185">Reference proteome</keyword>
<dbReference type="Proteomes" id="UP001357452">
    <property type="component" value="Unassembled WGS sequence"/>
</dbReference>
<keyword evidence="1" id="KW-1133">Transmembrane helix</keyword>